<name>A0ABN9UIX9_9DINO</name>
<dbReference type="Proteomes" id="UP001189429">
    <property type="component" value="Unassembled WGS sequence"/>
</dbReference>
<sequence length="409" mass="46492">WQPCPERLWLPRAAAARAARRADMRLPGRGARPAAAGEPSPTAEQDDATPWKDSWPVENGLAALRPPSKLSKRTAIDEVSTGAVCSELHTGPRTHKAIKRMEAAHNNVAEDDPDDPWHIERRFWKAQRKLNVYNNKMNYRLTHDPDNEPILPVPMDPHGSASGSKTFQTSPLALTNNTRQERATASTGALPRGWRPQDQEALGRKVARAIDRMVKPSGQSRFEEAQKRLDGVSRREGPRFAGSNADQMIKAWSAERCIRHRQEKFVDLRDGLTLRQCLRIDDDVSIEEIIRRSDGELAATTVHGWMSHTDIQKTALAPEKLKERMYQRYSVDSEVVPETSLARQQVDRKKSTDSPPVTHSTLIQRANSRYSIKETERQKKEEREATEVSFEQAVDKFDEWLDRHLRKPS</sequence>
<feature type="compositionally biased region" description="Basic and acidic residues" evidence="1">
    <location>
        <begin position="371"/>
        <end position="386"/>
    </location>
</feature>
<evidence type="ECO:0000313" key="3">
    <source>
        <dbReference type="Proteomes" id="UP001189429"/>
    </source>
</evidence>
<feature type="compositionally biased region" description="Basic and acidic residues" evidence="1">
    <location>
        <begin position="221"/>
        <end position="238"/>
    </location>
</feature>
<feature type="region of interest" description="Disordered" evidence="1">
    <location>
        <begin position="19"/>
        <end position="75"/>
    </location>
</feature>
<feature type="compositionally biased region" description="Polar residues" evidence="1">
    <location>
        <begin position="353"/>
        <end position="370"/>
    </location>
</feature>
<organism evidence="2 3">
    <name type="scientific">Prorocentrum cordatum</name>
    <dbReference type="NCBI Taxonomy" id="2364126"/>
    <lineage>
        <taxon>Eukaryota</taxon>
        <taxon>Sar</taxon>
        <taxon>Alveolata</taxon>
        <taxon>Dinophyceae</taxon>
        <taxon>Prorocentrales</taxon>
        <taxon>Prorocentraceae</taxon>
        <taxon>Prorocentrum</taxon>
    </lineage>
</organism>
<feature type="compositionally biased region" description="Low complexity" evidence="1">
    <location>
        <begin position="27"/>
        <end position="39"/>
    </location>
</feature>
<reference evidence="2" key="1">
    <citation type="submission" date="2023-10" db="EMBL/GenBank/DDBJ databases">
        <authorList>
            <person name="Chen Y."/>
            <person name="Shah S."/>
            <person name="Dougan E. K."/>
            <person name="Thang M."/>
            <person name="Chan C."/>
        </authorList>
    </citation>
    <scope>NUCLEOTIDE SEQUENCE [LARGE SCALE GENOMIC DNA]</scope>
</reference>
<keyword evidence="3" id="KW-1185">Reference proteome</keyword>
<protein>
    <recommendedName>
        <fullName evidence="4">DnaJ homologue subfamily C member 28 conserved domain-containing protein</fullName>
    </recommendedName>
</protein>
<proteinExistence type="predicted"/>
<evidence type="ECO:0000256" key="1">
    <source>
        <dbReference type="SAM" id="MobiDB-lite"/>
    </source>
</evidence>
<feature type="non-terminal residue" evidence="2">
    <location>
        <position position="1"/>
    </location>
</feature>
<gene>
    <name evidence="2" type="ORF">PCOR1329_LOCUS48502</name>
</gene>
<dbReference type="EMBL" id="CAUYUJ010015858">
    <property type="protein sequence ID" value="CAK0858985.1"/>
    <property type="molecule type" value="Genomic_DNA"/>
</dbReference>
<feature type="region of interest" description="Disordered" evidence="1">
    <location>
        <begin position="340"/>
        <end position="388"/>
    </location>
</feature>
<comment type="caution">
    <text evidence="2">The sequence shown here is derived from an EMBL/GenBank/DDBJ whole genome shotgun (WGS) entry which is preliminary data.</text>
</comment>
<evidence type="ECO:0000313" key="2">
    <source>
        <dbReference type="EMBL" id="CAK0858985.1"/>
    </source>
</evidence>
<evidence type="ECO:0008006" key="4">
    <source>
        <dbReference type="Google" id="ProtNLM"/>
    </source>
</evidence>
<feature type="region of interest" description="Disordered" evidence="1">
    <location>
        <begin position="217"/>
        <end position="241"/>
    </location>
</feature>
<accession>A0ABN9UIX9</accession>